<comment type="caution">
    <text evidence="5">The sequence shown here is derived from an EMBL/GenBank/DDBJ whole genome shotgun (WGS) entry which is preliminary data.</text>
</comment>
<comment type="similarity">
    <text evidence="1">Belongs to the BicD family.</text>
</comment>
<dbReference type="AlphaFoldDB" id="A0A5A9P1V8"/>
<feature type="coiled-coil region" evidence="3">
    <location>
        <begin position="11"/>
        <end position="73"/>
    </location>
</feature>
<dbReference type="GO" id="GO:0045505">
    <property type="term" value="F:dynein intermediate chain binding"/>
    <property type="evidence" value="ECO:0007669"/>
    <property type="project" value="TreeGrafter"/>
</dbReference>
<dbReference type="GO" id="GO:0070840">
    <property type="term" value="F:dynein complex binding"/>
    <property type="evidence" value="ECO:0007669"/>
    <property type="project" value="InterPro"/>
</dbReference>
<dbReference type="GO" id="GO:0034452">
    <property type="term" value="F:dynactin binding"/>
    <property type="evidence" value="ECO:0007669"/>
    <property type="project" value="TreeGrafter"/>
</dbReference>
<evidence type="ECO:0000256" key="1">
    <source>
        <dbReference type="ARBA" id="ARBA00010061"/>
    </source>
</evidence>
<feature type="region of interest" description="Disordered" evidence="4">
    <location>
        <begin position="539"/>
        <end position="595"/>
    </location>
</feature>
<feature type="coiled-coil region" evidence="3">
    <location>
        <begin position="390"/>
        <end position="463"/>
    </location>
</feature>
<sequence length="918" mass="102732">MAAGAGCGVSVDQYRAEVERLTRELADANREKIRAAECGLVVLEENQTLKQQYAELETEQEGLKQELEQLQEAFGQAYTNQRKTAEDGETHEETLLQESASKEAYYLGRLMELKSQLNVSSSVASNAQAETERLNTLVPELREVSLYLWPMVEYEGLKHEIKVLVEETSLLNSQLEDALRLKDISGSQLDEALDALKSEREQKNNLRKELAHHLSLTDSVYGPSNHLTITAVDGLKFSEEAATNIISASETSPNNEDSNRCNECNGHPLKLNGEFHRAGGRKGEVLHPVSDLFSELNLSEMQKLKQQLLQAEREKASLLTNLQESQTQLQHTQGTLTEQHMRVNRLTERVNTMKRLHSDKEFDTEETEKGDVPFNGCCEADGIELLECKYRVAVTEVIDLKAELKALKEKYNQYVESQSEECNRSDGKVQALEAQVKRLEKSFRESQERISNLETELRSASGMASESNGMLNAAQDELVTFSEELAQLYHHVCLCNNETPNRVMLDYYRQSRVTRSGSLKVTDDLRALLSPRLARRLAKVTSDMSKSPQESPSKEPLGDGSKGEAASQSPSKTPFGSPVNGLLSASLTPETGDLRKEPMNIYNLNAIIRDQIKHLQKAVDRSLQLSKQRAAAQELAPILDKDKEACMEEILKFKSLLSTKREQIATLRLLLKANKQTAEVALSHLKSKYENEKAMVVETMMKLRNELKALKEDAATFSSLRAMFATRCDEYVTQLDEMQRQLAAAEDEKKTLNSLLRMAIQQKLALTQRLEDLEFDHEQSSCGRVVKLPRLRRSPQKVSQRNAFTAPPSPNAPVYNPLASGGSPSLLDSPAPSTWSSSAQPFFFVVHSRDSGYSPQLSSDVHVPRSAPTSPYHSPVLSRRQLSPYSLRSRVRSTVTQFTSSGTSRNSADTPLACRNPQ</sequence>
<evidence type="ECO:0000313" key="6">
    <source>
        <dbReference type="Proteomes" id="UP000324632"/>
    </source>
</evidence>
<dbReference type="GO" id="GO:0072393">
    <property type="term" value="P:microtubule anchoring at microtubule organizing center"/>
    <property type="evidence" value="ECO:0007669"/>
    <property type="project" value="TreeGrafter"/>
</dbReference>
<dbReference type="Pfam" id="PF09730">
    <property type="entry name" value="BicD"/>
    <property type="match status" value="2"/>
</dbReference>
<evidence type="ECO:0000313" key="5">
    <source>
        <dbReference type="EMBL" id="KAA0715131.1"/>
    </source>
</evidence>
<dbReference type="InterPro" id="IPR018477">
    <property type="entry name" value="BICD"/>
</dbReference>
<accession>A0A5A9P1V8</accession>
<keyword evidence="2 3" id="KW-0175">Coiled coil</keyword>
<keyword evidence="6" id="KW-1185">Reference proteome</keyword>
<evidence type="ECO:0000256" key="3">
    <source>
        <dbReference type="SAM" id="Coils"/>
    </source>
</evidence>
<feature type="coiled-coil region" evidence="3">
    <location>
        <begin position="686"/>
        <end position="762"/>
    </location>
</feature>
<feature type="compositionally biased region" description="Polar residues" evidence="4">
    <location>
        <begin position="880"/>
        <end position="909"/>
    </location>
</feature>
<dbReference type="GO" id="GO:0070507">
    <property type="term" value="P:regulation of microtubule cytoskeleton organization"/>
    <property type="evidence" value="ECO:0007669"/>
    <property type="project" value="TreeGrafter"/>
</dbReference>
<organism evidence="5 6">
    <name type="scientific">Triplophysa tibetana</name>
    <dbReference type="NCBI Taxonomy" id="1572043"/>
    <lineage>
        <taxon>Eukaryota</taxon>
        <taxon>Metazoa</taxon>
        <taxon>Chordata</taxon>
        <taxon>Craniata</taxon>
        <taxon>Vertebrata</taxon>
        <taxon>Euteleostomi</taxon>
        <taxon>Actinopterygii</taxon>
        <taxon>Neopterygii</taxon>
        <taxon>Teleostei</taxon>
        <taxon>Ostariophysi</taxon>
        <taxon>Cypriniformes</taxon>
        <taxon>Nemacheilidae</taxon>
        <taxon>Triplophysa</taxon>
    </lineage>
</organism>
<feature type="region of interest" description="Disordered" evidence="4">
    <location>
        <begin position="854"/>
        <end position="918"/>
    </location>
</feature>
<proteinExistence type="inferred from homology"/>
<dbReference type="Gene3D" id="6.10.250.2470">
    <property type="match status" value="1"/>
</dbReference>
<name>A0A5A9P1V8_9TELE</name>
<dbReference type="PANTHER" id="PTHR31233:SF3">
    <property type="entry name" value="PROTEIN BICAUDAL D HOMOLOG 1"/>
    <property type="match status" value="1"/>
</dbReference>
<feature type="region of interest" description="Disordered" evidence="4">
    <location>
        <begin position="786"/>
        <end position="832"/>
    </location>
</feature>
<feature type="coiled-coil region" evidence="3">
    <location>
        <begin position="189"/>
        <end position="216"/>
    </location>
</feature>
<evidence type="ECO:0000256" key="4">
    <source>
        <dbReference type="SAM" id="MobiDB-lite"/>
    </source>
</evidence>
<reference evidence="5 6" key="1">
    <citation type="journal article" date="2019" name="Mol. Ecol. Resour.">
        <title>Chromosome-level genome assembly of Triplophysa tibetana, a fish adapted to the harsh high-altitude environment of the Tibetan Plateau.</title>
        <authorList>
            <person name="Yang X."/>
            <person name="Liu H."/>
            <person name="Ma Z."/>
            <person name="Zou Y."/>
            <person name="Zou M."/>
            <person name="Mao Y."/>
            <person name="Li X."/>
            <person name="Wang H."/>
            <person name="Chen T."/>
            <person name="Wang W."/>
            <person name="Yang R."/>
        </authorList>
    </citation>
    <scope>NUCLEOTIDE SEQUENCE [LARGE SCALE GENOMIC DNA]</scope>
    <source>
        <strain evidence="5">TTIB1903HZAU</strain>
        <tissue evidence="5">Muscle</tissue>
    </source>
</reference>
<dbReference type="EMBL" id="SOYY01000011">
    <property type="protein sequence ID" value="KAA0715131.1"/>
    <property type="molecule type" value="Genomic_DNA"/>
</dbReference>
<dbReference type="Proteomes" id="UP000324632">
    <property type="component" value="Chromosome 11"/>
</dbReference>
<dbReference type="PANTHER" id="PTHR31233">
    <property type="entry name" value="BICAUDAL D FAMILY MEMBER"/>
    <property type="match status" value="1"/>
</dbReference>
<evidence type="ECO:0000256" key="2">
    <source>
        <dbReference type="ARBA" id="ARBA00023054"/>
    </source>
</evidence>
<feature type="coiled-coil region" evidence="3">
    <location>
        <begin position="294"/>
        <end position="328"/>
    </location>
</feature>
<dbReference type="GO" id="GO:0005829">
    <property type="term" value="C:cytosol"/>
    <property type="evidence" value="ECO:0007669"/>
    <property type="project" value="TreeGrafter"/>
</dbReference>
<dbReference type="GO" id="GO:0008093">
    <property type="term" value="F:cytoskeletal anchor activity"/>
    <property type="evidence" value="ECO:0007669"/>
    <property type="project" value="InterPro"/>
</dbReference>
<dbReference type="GO" id="GO:0005794">
    <property type="term" value="C:Golgi apparatus"/>
    <property type="evidence" value="ECO:0007669"/>
    <property type="project" value="TreeGrafter"/>
</dbReference>
<protein>
    <submittedName>
        <fullName evidence="5">Protein bicaudal D-like protein 1</fullName>
    </submittedName>
</protein>
<dbReference type="GO" id="GO:0048260">
    <property type="term" value="P:positive regulation of receptor-mediated endocytosis"/>
    <property type="evidence" value="ECO:0007669"/>
    <property type="project" value="TreeGrafter"/>
</dbReference>
<gene>
    <name evidence="5" type="ORF">E1301_Tti008818</name>
</gene>